<gene>
    <name evidence="3" type="ORF">ELAC_1215</name>
</gene>
<dbReference type="InterPro" id="IPR043472">
    <property type="entry name" value="Macro_dom-like"/>
</dbReference>
<evidence type="ECO:0000313" key="3">
    <source>
        <dbReference type="EMBL" id="CRX38556.1"/>
    </source>
</evidence>
<dbReference type="PANTHER" id="PTHR35596:SF1">
    <property type="entry name" value="MICROBIAL-TYPE PARG CATALYTIC DOMAIN-CONTAINING PROTEIN"/>
    <property type="match status" value="1"/>
</dbReference>
<keyword evidence="1" id="KW-0812">Transmembrane</keyword>
<dbReference type="SUPFAM" id="SSF52949">
    <property type="entry name" value="Macro domain-like"/>
    <property type="match status" value="1"/>
</dbReference>
<dbReference type="OrthoDB" id="9806181at2"/>
<sequence length="399" mass="44831">MQSAEFPCTNYVQRSIFPTAPLALSPSEISVTASSGGRTFRNITKEVPISLSRSVFLIAKVIFLAVITLGFALLSSALREDWKTAFKGYETTFERVCVNGIPQYEVQENNYENPGENESPYAFRQKIFWQTKEAYERGYILEGKVVEIDSQPMLDQTEVYGEMDPLLPKASILATRFSVENDDTFNVLVKLKKAGSNPAGINMANAYIRGGGVEEGCPAQEEALARRSNYMAITRHPQAGKAKIAEGGIYSPHVQVFREDETKGYAFMKEPVDIALIAVAAFDLRRSSHDRVKLRLSAQVVYTDKHLVKHQAFVDQTKQRIRNMLRKLFEKGHKDLVLGALGCGAFQNPPKLISALFEEVFNEREFKGRFETVTFAILQQRQSDAANVAAFREMCERLN</sequence>
<dbReference type="PANTHER" id="PTHR35596">
    <property type="entry name" value="DUF2263 DOMAIN-CONTAINING PROTEIN"/>
    <property type="match status" value="1"/>
</dbReference>
<evidence type="ECO:0000313" key="4">
    <source>
        <dbReference type="Proteomes" id="UP000220251"/>
    </source>
</evidence>
<feature type="domain" description="Microbial-type PARG catalytic" evidence="2">
    <location>
        <begin position="131"/>
        <end position="259"/>
    </location>
</feature>
<dbReference type="Gene3D" id="3.40.220.10">
    <property type="entry name" value="Leucine Aminopeptidase, subunit E, domain 1"/>
    <property type="match status" value="1"/>
</dbReference>
<keyword evidence="4" id="KW-1185">Reference proteome</keyword>
<dbReference type="Pfam" id="PF10021">
    <property type="entry name" value="PARG_cat_microb"/>
    <property type="match status" value="1"/>
</dbReference>
<proteinExistence type="predicted"/>
<dbReference type="InterPro" id="IPR012664">
    <property type="entry name" value="CHP02452"/>
</dbReference>
<protein>
    <submittedName>
        <fullName evidence="3">Putative membrane protein</fullName>
    </submittedName>
</protein>
<feature type="transmembrane region" description="Helical" evidence="1">
    <location>
        <begin position="55"/>
        <end position="74"/>
    </location>
</feature>
<organism evidence="3 4">
    <name type="scientific">Estrella lausannensis</name>
    <dbReference type="NCBI Taxonomy" id="483423"/>
    <lineage>
        <taxon>Bacteria</taxon>
        <taxon>Pseudomonadati</taxon>
        <taxon>Chlamydiota</taxon>
        <taxon>Chlamydiia</taxon>
        <taxon>Parachlamydiales</taxon>
        <taxon>Candidatus Criblamydiaceae</taxon>
        <taxon>Estrella</taxon>
    </lineage>
</organism>
<keyword evidence="1" id="KW-1133">Transmembrane helix</keyword>
<reference evidence="4" key="1">
    <citation type="submission" date="2015-06" db="EMBL/GenBank/DDBJ databases">
        <authorList>
            <person name="Bertelli C."/>
        </authorList>
    </citation>
    <scope>NUCLEOTIDE SEQUENCE [LARGE SCALE GENOMIC DNA]</scope>
    <source>
        <strain evidence="4">CRIB-30</strain>
    </source>
</reference>
<dbReference type="EMBL" id="CWGJ01000012">
    <property type="protein sequence ID" value="CRX38556.1"/>
    <property type="molecule type" value="Genomic_DNA"/>
</dbReference>
<dbReference type="Proteomes" id="UP000220251">
    <property type="component" value="Unassembled WGS sequence"/>
</dbReference>
<dbReference type="NCBIfam" id="TIGR02452">
    <property type="entry name" value="TIGR02452 family protein"/>
    <property type="match status" value="1"/>
</dbReference>
<dbReference type="AlphaFoldDB" id="A0A0H5DPQ1"/>
<evidence type="ECO:0000259" key="2">
    <source>
        <dbReference type="Pfam" id="PF10021"/>
    </source>
</evidence>
<dbReference type="InterPro" id="IPR019261">
    <property type="entry name" value="PARG_cat_microbial"/>
</dbReference>
<accession>A0A0H5DPQ1</accession>
<name>A0A0H5DPQ1_9BACT</name>
<evidence type="ECO:0000256" key="1">
    <source>
        <dbReference type="SAM" id="Phobius"/>
    </source>
</evidence>
<dbReference type="RefSeq" id="WP_098038412.1">
    <property type="nucleotide sequence ID" value="NZ_CWGJ01000012.1"/>
</dbReference>
<keyword evidence="1" id="KW-0472">Membrane</keyword>